<accession>A0ABP6P6U7</accession>
<dbReference type="PRINTS" id="PR00080">
    <property type="entry name" value="SDRFAMILY"/>
</dbReference>
<dbReference type="Gene3D" id="3.40.50.720">
    <property type="entry name" value="NAD(P)-binding Rossmann-like Domain"/>
    <property type="match status" value="1"/>
</dbReference>
<comment type="caution">
    <text evidence="4">The sequence shown here is derived from an EMBL/GenBank/DDBJ whole genome shotgun (WGS) entry which is preliminary data.</text>
</comment>
<dbReference type="EMBL" id="BAAAVV010000005">
    <property type="protein sequence ID" value="GAA3169462.1"/>
    <property type="molecule type" value="Genomic_DNA"/>
</dbReference>
<dbReference type="CDD" id="cd05233">
    <property type="entry name" value="SDR_c"/>
    <property type="match status" value="1"/>
</dbReference>
<dbReference type="Proteomes" id="UP001499924">
    <property type="component" value="Unassembled WGS sequence"/>
</dbReference>
<dbReference type="InterPro" id="IPR002347">
    <property type="entry name" value="SDR_fam"/>
</dbReference>
<evidence type="ECO:0000256" key="3">
    <source>
        <dbReference type="RuleBase" id="RU000363"/>
    </source>
</evidence>
<dbReference type="Pfam" id="PF00106">
    <property type="entry name" value="adh_short"/>
    <property type="match status" value="1"/>
</dbReference>
<evidence type="ECO:0000313" key="5">
    <source>
        <dbReference type="Proteomes" id="UP001499924"/>
    </source>
</evidence>
<gene>
    <name evidence="4" type="ORF">GCM10010531_23090</name>
</gene>
<dbReference type="PRINTS" id="PR00081">
    <property type="entry name" value="GDHRDH"/>
</dbReference>
<organism evidence="4 5">
    <name type="scientific">Blastococcus jejuensis</name>
    <dbReference type="NCBI Taxonomy" id="351224"/>
    <lineage>
        <taxon>Bacteria</taxon>
        <taxon>Bacillati</taxon>
        <taxon>Actinomycetota</taxon>
        <taxon>Actinomycetes</taxon>
        <taxon>Geodermatophilales</taxon>
        <taxon>Geodermatophilaceae</taxon>
        <taxon>Blastococcus</taxon>
    </lineage>
</organism>
<dbReference type="InterPro" id="IPR036291">
    <property type="entry name" value="NAD(P)-bd_dom_sf"/>
</dbReference>
<dbReference type="SUPFAM" id="SSF51735">
    <property type="entry name" value="NAD(P)-binding Rossmann-fold domains"/>
    <property type="match status" value="1"/>
</dbReference>
<name>A0ABP6P6U7_9ACTN</name>
<evidence type="ECO:0000256" key="2">
    <source>
        <dbReference type="ARBA" id="ARBA00023002"/>
    </source>
</evidence>
<protein>
    <recommendedName>
        <fullName evidence="6">Short-chain dehydrogenase</fullName>
    </recommendedName>
</protein>
<dbReference type="InterPro" id="IPR020904">
    <property type="entry name" value="Sc_DH/Rdtase_CS"/>
</dbReference>
<evidence type="ECO:0008006" key="6">
    <source>
        <dbReference type="Google" id="ProtNLM"/>
    </source>
</evidence>
<evidence type="ECO:0000313" key="4">
    <source>
        <dbReference type="EMBL" id="GAA3169462.1"/>
    </source>
</evidence>
<sequence length="236" mass="25356">MAGLARGADRLRTAMSDIAVTTGAPTLAVTADVTDRAAIDVAVGQVLEEFGRIDLLINNAGLMDAREVPVWQADPDQWWDVVESHIRGPFLMIQAVVPRMLERGSGRVINLASGLSTRAMPIYSAYSVGKTGLMRLTEALAQGLAGTGVHAFDMAPGVVRTDMTAAMSIHRTRTDWTEPEQVVELAAAIAAGRLDAWSGRFVYTGVDDPEKLHAIPPQDAARQLRLRPYGPTDPQG</sequence>
<dbReference type="PANTHER" id="PTHR44196:SF1">
    <property type="entry name" value="DEHYDROGENASE_REDUCTASE SDR FAMILY MEMBER 7B"/>
    <property type="match status" value="1"/>
</dbReference>
<dbReference type="PROSITE" id="PS00061">
    <property type="entry name" value="ADH_SHORT"/>
    <property type="match status" value="1"/>
</dbReference>
<reference evidence="5" key="1">
    <citation type="journal article" date="2019" name="Int. J. Syst. Evol. Microbiol.">
        <title>The Global Catalogue of Microorganisms (GCM) 10K type strain sequencing project: providing services to taxonomists for standard genome sequencing and annotation.</title>
        <authorList>
            <consortium name="The Broad Institute Genomics Platform"/>
            <consortium name="The Broad Institute Genome Sequencing Center for Infectious Disease"/>
            <person name="Wu L."/>
            <person name="Ma J."/>
        </authorList>
    </citation>
    <scope>NUCLEOTIDE SEQUENCE [LARGE SCALE GENOMIC DNA]</scope>
    <source>
        <strain evidence="5">JCM 15614</strain>
    </source>
</reference>
<comment type="similarity">
    <text evidence="1 3">Belongs to the short-chain dehydrogenases/reductases (SDR) family.</text>
</comment>
<keyword evidence="5" id="KW-1185">Reference proteome</keyword>
<keyword evidence="2" id="KW-0560">Oxidoreductase</keyword>
<dbReference type="PANTHER" id="PTHR44196">
    <property type="entry name" value="DEHYDROGENASE/REDUCTASE SDR FAMILY MEMBER 7B"/>
    <property type="match status" value="1"/>
</dbReference>
<proteinExistence type="inferred from homology"/>
<evidence type="ECO:0000256" key="1">
    <source>
        <dbReference type="ARBA" id="ARBA00006484"/>
    </source>
</evidence>